<dbReference type="Pfam" id="PF03626">
    <property type="entry name" value="COX4_pro"/>
    <property type="match status" value="1"/>
</dbReference>
<proteinExistence type="predicted"/>
<evidence type="ECO:0000256" key="4">
    <source>
        <dbReference type="ARBA" id="ARBA00022989"/>
    </source>
</evidence>
<dbReference type="Proteomes" id="UP000183080">
    <property type="component" value="Unassembled WGS sequence"/>
</dbReference>
<evidence type="ECO:0000256" key="1">
    <source>
        <dbReference type="ARBA" id="ARBA00004651"/>
    </source>
</evidence>
<evidence type="ECO:0000256" key="2">
    <source>
        <dbReference type="ARBA" id="ARBA00022475"/>
    </source>
</evidence>
<gene>
    <name evidence="7" type="ORF">BD935_03470</name>
</gene>
<evidence type="ECO:0000256" key="5">
    <source>
        <dbReference type="ARBA" id="ARBA00023136"/>
    </source>
</evidence>
<feature type="transmembrane region" description="Helical" evidence="6">
    <location>
        <begin position="91"/>
        <end position="112"/>
    </location>
</feature>
<reference evidence="7 8" key="1">
    <citation type="submission" date="2016-08" db="EMBL/GenBank/DDBJ databases">
        <title>New Insights into Marine Group III Euryarchaeota, from dark to light.</title>
        <authorList>
            <person name="Haro-Moreno J.M."/>
            <person name="Rodriguez-Valera F."/>
            <person name="Lopez-Garcia P."/>
            <person name="Moreira D."/>
            <person name="Martin-Cuadrado A.B."/>
        </authorList>
    </citation>
    <scope>NUCLEOTIDE SEQUENCE [LARGE SCALE GENOMIC DNA]</scope>
    <source>
        <strain evidence="7">CG-Epi1</strain>
    </source>
</reference>
<dbReference type="EMBL" id="MIZA01000002">
    <property type="protein sequence ID" value="OIR21076.1"/>
    <property type="molecule type" value="Genomic_DNA"/>
</dbReference>
<evidence type="ECO:0000313" key="7">
    <source>
        <dbReference type="EMBL" id="OIR21076.1"/>
    </source>
</evidence>
<organism evidence="7 8">
    <name type="scientific">Marine Group III euryarchaeote CG-Epi1</name>
    <dbReference type="NCBI Taxonomy" id="1888995"/>
    <lineage>
        <taxon>Archaea</taxon>
        <taxon>Methanobacteriati</taxon>
        <taxon>Thermoplasmatota</taxon>
        <taxon>Thermoplasmata</taxon>
        <taxon>Candidatus Thermoprofundales</taxon>
    </lineage>
</organism>
<evidence type="ECO:0000313" key="8">
    <source>
        <dbReference type="Proteomes" id="UP000183080"/>
    </source>
</evidence>
<keyword evidence="3 6" id="KW-0812">Transmembrane</keyword>
<evidence type="ECO:0000256" key="3">
    <source>
        <dbReference type="ARBA" id="ARBA00022692"/>
    </source>
</evidence>
<evidence type="ECO:0000256" key="6">
    <source>
        <dbReference type="SAM" id="Phobius"/>
    </source>
</evidence>
<dbReference type="AlphaFoldDB" id="A0A1J5U4X5"/>
<protein>
    <recommendedName>
        <fullName evidence="9">Cytochrome C oxidase subunit IV</fullName>
    </recommendedName>
</protein>
<feature type="transmembrane region" description="Helical" evidence="6">
    <location>
        <begin position="35"/>
        <end position="54"/>
    </location>
</feature>
<dbReference type="NCBIfam" id="TIGR02229">
    <property type="entry name" value="caa3_sub_IV"/>
    <property type="match status" value="1"/>
</dbReference>
<keyword evidence="2" id="KW-1003">Cell membrane</keyword>
<dbReference type="GO" id="GO:0005886">
    <property type="term" value="C:plasma membrane"/>
    <property type="evidence" value="ECO:0007669"/>
    <property type="project" value="UniProtKB-SubCell"/>
</dbReference>
<feature type="transmembrane region" description="Helical" evidence="6">
    <location>
        <begin position="60"/>
        <end position="79"/>
    </location>
</feature>
<keyword evidence="4 6" id="KW-1133">Transmembrane helix</keyword>
<comment type="caution">
    <text evidence="7">The sequence shown here is derived from an EMBL/GenBank/DDBJ whole genome shotgun (WGS) entry which is preliminary data.</text>
</comment>
<keyword evidence="5 6" id="KW-0472">Membrane</keyword>
<comment type="subcellular location">
    <subcellularLocation>
        <location evidence="1">Cell membrane</location>
        <topology evidence="1">Multi-pass membrane protein</topology>
    </subcellularLocation>
</comment>
<sequence>MSEETKTKNSHDEHHDHSFPNWVTFGHTDDPVDGFIKIFAWLVFWTILEVLAIVQEFDSFALNMLILFGIALIKCWYICSFFMHMTWDPPLVYQTASVPLFFLAVLFLAVGLTTPGAVDDLATICGF</sequence>
<evidence type="ECO:0008006" key="9">
    <source>
        <dbReference type="Google" id="ProtNLM"/>
    </source>
</evidence>
<name>A0A1J5U4X5_9ARCH</name>
<dbReference type="InterPro" id="IPR005171">
    <property type="entry name" value="Cyt_c_oxidase_su4_prok"/>
</dbReference>
<dbReference type="STRING" id="1888995.BD935_03470"/>
<accession>A0A1J5U4X5</accession>
<dbReference type="InterPro" id="IPR011743">
    <property type="entry name" value="Caa3_sub_IV"/>
</dbReference>